<dbReference type="HAMAP" id="MF_00076">
    <property type="entry name" value="HisB"/>
    <property type="match status" value="1"/>
</dbReference>
<evidence type="ECO:0000256" key="7">
    <source>
        <dbReference type="ARBA" id="ARBA00023102"/>
    </source>
</evidence>
<dbReference type="SUPFAM" id="SSF56784">
    <property type="entry name" value="HAD-like"/>
    <property type="match status" value="1"/>
</dbReference>
<organism evidence="11 12">
    <name type="scientific">Ornithinimicrobium cryptoxanthini</name>
    <dbReference type="NCBI Taxonomy" id="2934161"/>
    <lineage>
        <taxon>Bacteria</taxon>
        <taxon>Bacillati</taxon>
        <taxon>Actinomycetota</taxon>
        <taxon>Actinomycetes</taxon>
        <taxon>Micrococcales</taxon>
        <taxon>Ornithinimicrobiaceae</taxon>
        <taxon>Ornithinimicrobium</taxon>
    </lineage>
</organism>
<dbReference type="InterPro" id="IPR023214">
    <property type="entry name" value="HAD_sf"/>
</dbReference>
<dbReference type="InterPro" id="IPR005954">
    <property type="entry name" value="HisB_N"/>
</dbReference>
<dbReference type="PANTHER" id="PTHR23133:SF2">
    <property type="entry name" value="IMIDAZOLEGLYCEROL-PHOSPHATE DEHYDRATASE"/>
    <property type="match status" value="1"/>
</dbReference>
<dbReference type="Pfam" id="PF13242">
    <property type="entry name" value="Hydrolase_like"/>
    <property type="match status" value="1"/>
</dbReference>
<dbReference type="GO" id="GO:0004401">
    <property type="term" value="F:histidinol-phosphatase activity"/>
    <property type="evidence" value="ECO:0007669"/>
    <property type="project" value="UniProtKB-EC"/>
</dbReference>
<dbReference type="PANTHER" id="PTHR23133">
    <property type="entry name" value="IMIDAZOLEGLYCEROL-PHOSPHATE DEHYDRATASE HIS7"/>
    <property type="match status" value="1"/>
</dbReference>
<dbReference type="CDD" id="cd07914">
    <property type="entry name" value="IGPD"/>
    <property type="match status" value="1"/>
</dbReference>
<evidence type="ECO:0000256" key="9">
    <source>
        <dbReference type="ARBA" id="ARBA00023268"/>
    </source>
</evidence>
<gene>
    <name evidence="10 11" type="primary">hisB</name>
    <name evidence="11" type="ORF">NF557_08365</name>
</gene>
<evidence type="ECO:0000256" key="1">
    <source>
        <dbReference type="ARBA" id="ARBA00005047"/>
    </source>
</evidence>
<dbReference type="Pfam" id="PF00475">
    <property type="entry name" value="IGPD"/>
    <property type="match status" value="1"/>
</dbReference>
<keyword evidence="8 10" id="KW-0456">Lyase</keyword>
<keyword evidence="2 10" id="KW-0963">Cytoplasm</keyword>
<comment type="catalytic activity">
    <reaction evidence="10">
        <text>D-erythro-1-(imidazol-4-yl)glycerol 3-phosphate = 3-(imidazol-4-yl)-2-oxopropyl phosphate + H2O</text>
        <dbReference type="Rhea" id="RHEA:11040"/>
        <dbReference type="ChEBI" id="CHEBI:15377"/>
        <dbReference type="ChEBI" id="CHEBI:57766"/>
        <dbReference type="ChEBI" id="CHEBI:58278"/>
        <dbReference type="EC" id="4.2.1.19"/>
    </reaction>
</comment>
<dbReference type="InterPro" id="IPR036412">
    <property type="entry name" value="HAD-like_sf"/>
</dbReference>
<evidence type="ECO:0000256" key="4">
    <source>
        <dbReference type="ARBA" id="ARBA00022723"/>
    </source>
</evidence>
<dbReference type="GO" id="GO:0004424">
    <property type="term" value="F:imidazoleglycerol-phosphate dehydratase activity"/>
    <property type="evidence" value="ECO:0007669"/>
    <property type="project" value="UniProtKB-EC"/>
</dbReference>
<evidence type="ECO:0000256" key="6">
    <source>
        <dbReference type="ARBA" id="ARBA00022842"/>
    </source>
</evidence>
<dbReference type="Gene3D" id="3.30.230.40">
    <property type="entry name" value="Imidazole glycerol phosphate dehydratase, domain 1"/>
    <property type="match status" value="2"/>
</dbReference>
<reference evidence="11" key="1">
    <citation type="submission" date="2022-06" db="EMBL/GenBank/DDBJ databases">
        <title>Ornithinimicrobium JY.X270.</title>
        <authorList>
            <person name="Huang Y."/>
        </authorList>
    </citation>
    <scope>NUCLEOTIDE SEQUENCE</scope>
    <source>
        <strain evidence="11">JY.X270</strain>
    </source>
</reference>
<dbReference type="InterPro" id="IPR020568">
    <property type="entry name" value="Ribosomal_Su5_D2-typ_SF"/>
</dbReference>
<dbReference type="NCBIfam" id="NF002111">
    <property type="entry name" value="PRK00951.2-1"/>
    <property type="match status" value="1"/>
</dbReference>
<keyword evidence="7 10" id="KW-0368">Histidine biosynthesis</keyword>
<accession>A0ABY4YMC6</accession>
<evidence type="ECO:0000256" key="8">
    <source>
        <dbReference type="ARBA" id="ARBA00023239"/>
    </source>
</evidence>
<keyword evidence="4" id="KW-0479">Metal-binding</keyword>
<dbReference type="InterPro" id="IPR006549">
    <property type="entry name" value="HAD-SF_hydro_IIIA"/>
</dbReference>
<evidence type="ECO:0000256" key="5">
    <source>
        <dbReference type="ARBA" id="ARBA00022801"/>
    </source>
</evidence>
<dbReference type="NCBIfam" id="TIGR01656">
    <property type="entry name" value="Histidinol-ppas"/>
    <property type="match status" value="1"/>
</dbReference>
<evidence type="ECO:0000313" key="11">
    <source>
        <dbReference type="EMBL" id="USQ77889.1"/>
    </source>
</evidence>
<name>A0ABY4YMC6_9MICO</name>
<evidence type="ECO:0000256" key="10">
    <source>
        <dbReference type="HAMAP-Rule" id="MF_00076"/>
    </source>
</evidence>
<evidence type="ECO:0000313" key="12">
    <source>
        <dbReference type="Proteomes" id="UP001056535"/>
    </source>
</evidence>
<dbReference type="InterPro" id="IPR038494">
    <property type="entry name" value="IGPD_sf"/>
</dbReference>
<dbReference type="RefSeq" id="WP_252623705.1">
    <property type="nucleotide sequence ID" value="NZ_CP099490.1"/>
</dbReference>
<dbReference type="NCBIfam" id="NF002114">
    <property type="entry name" value="PRK00951.2-4"/>
    <property type="match status" value="1"/>
</dbReference>
<dbReference type="NCBIfam" id="TIGR01261">
    <property type="entry name" value="hisB_Nterm"/>
    <property type="match status" value="1"/>
</dbReference>
<dbReference type="EC" id="4.2.1.19" evidence="10"/>
<comment type="subcellular location">
    <subcellularLocation>
        <location evidence="10">Cytoplasm</location>
    </subcellularLocation>
</comment>
<dbReference type="NCBIfam" id="NF003937">
    <property type="entry name" value="PRK05446.1"/>
    <property type="match status" value="1"/>
</dbReference>
<dbReference type="NCBIfam" id="TIGR01662">
    <property type="entry name" value="HAD-SF-IIIA"/>
    <property type="match status" value="1"/>
</dbReference>
<keyword evidence="6" id="KW-0460">Magnesium</keyword>
<dbReference type="InterPro" id="IPR020565">
    <property type="entry name" value="ImidazoleglycerP_deHydtase_CS"/>
</dbReference>
<dbReference type="Gene3D" id="3.40.50.1000">
    <property type="entry name" value="HAD superfamily/HAD-like"/>
    <property type="match status" value="1"/>
</dbReference>
<keyword evidence="9" id="KW-0511">Multifunctional enzyme</keyword>
<evidence type="ECO:0000256" key="3">
    <source>
        <dbReference type="ARBA" id="ARBA00022605"/>
    </source>
</evidence>
<keyword evidence="5 11" id="KW-0378">Hydrolase</keyword>
<dbReference type="PROSITE" id="PS00954">
    <property type="entry name" value="IGP_DEHYDRATASE_1"/>
    <property type="match status" value="1"/>
</dbReference>
<proteinExistence type="inferred from homology"/>
<protein>
    <recommendedName>
        <fullName evidence="10">Imidazoleglycerol-phosphate dehydratase</fullName>
        <shortName evidence="10">IGPD</shortName>
        <ecNumber evidence="10">4.2.1.19</ecNumber>
    </recommendedName>
</protein>
<sequence length="364" mass="40299">MSTLRPVLFIDRDGTIIEEPEDCQIDSYEKLRLVPGVLPALTMLRDAGWDFVMVSNQNDLGGPNFPVETFQGPHDLLLHILESQGVTFKEVHVDPHPPGPNQPDTRKPGIGMVRHLLRDRTIDWDRSMMVGDRLSDREFGDNLGIKTFLLQSSMGQGGDEAVSWEQIAHVLANRPRVAVVDRNTSETRIHVEVDLDRTGDIEISTGLGFLDHMLDQLAKHGGFSMKVTCEGDLHIDEHHTTEDTALAIGQALDEALGDRRGIGRYGFTAPMDEAQASAALDLSGRPFLKFDCTFEREMVGDLPTEMVEHFWRSFAEALRATLHLGVTGDNAHHKIEVGFKAVARALRQAIAVEGTELPSTKGVL</sequence>
<keyword evidence="3 10" id="KW-0028">Amino-acid biosynthesis</keyword>
<dbReference type="Proteomes" id="UP001056535">
    <property type="component" value="Chromosome"/>
</dbReference>
<dbReference type="InterPro" id="IPR000807">
    <property type="entry name" value="ImidazoleglycerolP_deHydtase"/>
</dbReference>
<dbReference type="InterPro" id="IPR006543">
    <property type="entry name" value="Histidinol-phos"/>
</dbReference>
<keyword evidence="12" id="KW-1185">Reference proteome</keyword>
<dbReference type="SUPFAM" id="SSF54211">
    <property type="entry name" value="Ribosomal protein S5 domain 2-like"/>
    <property type="match status" value="2"/>
</dbReference>
<comment type="similarity">
    <text evidence="10">Belongs to the imidazoleglycerol-phosphate dehydratase family.</text>
</comment>
<dbReference type="EMBL" id="CP099490">
    <property type="protein sequence ID" value="USQ77889.1"/>
    <property type="molecule type" value="Genomic_DNA"/>
</dbReference>
<comment type="pathway">
    <text evidence="1 10">Amino-acid biosynthesis; L-histidine biosynthesis; L-histidine from 5-phospho-alpha-D-ribose 1-diphosphate: step 6/9.</text>
</comment>
<evidence type="ECO:0000256" key="2">
    <source>
        <dbReference type="ARBA" id="ARBA00022490"/>
    </source>
</evidence>